<sequence>MRSAAPVHHNARARFAEPEGGRVHFSRACFAELEGGHAYYAEPDSGYFLLDHSCSAHDRPALDLRGSSC</sequence>
<dbReference type="EMBL" id="KZ451977">
    <property type="protein sequence ID" value="PKA55860.1"/>
    <property type="molecule type" value="Genomic_DNA"/>
</dbReference>
<dbReference type="Proteomes" id="UP000236161">
    <property type="component" value="Unassembled WGS sequence"/>
</dbReference>
<protein>
    <submittedName>
        <fullName evidence="1">Uncharacterized protein</fullName>
    </submittedName>
</protein>
<name>A0A2I0AJY7_9ASPA</name>
<reference evidence="1 2" key="1">
    <citation type="journal article" date="2017" name="Nature">
        <title>The Apostasia genome and the evolution of orchids.</title>
        <authorList>
            <person name="Zhang G.Q."/>
            <person name="Liu K.W."/>
            <person name="Li Z."/>
            <person name="Lohaus R."/>
            <person name="Hsiao Y.Y."/>
            <person name="Niu S.C."/>
            <person name="Wang J.Y."/>
            <person name="Lin Y.C."/>
            <person name="Xu Q."/>
            <person name="Chen L.J."/>
            <person name="Yoshida K."/>
            <person name="Fujiwara S."/>
            <person name="Wang Z.W."/>
            <person name="Zhang Y.Q."/>
            <person name="Mitsuda N."/>
            <person name="Wang M."/>
            <person name="Liu G.H."/>
            <person name="Pecoraro L."/>
            <person name="Huang H.X."/>
            <person name="Xiao X.J."/>
            <person name="Lin M."/>
            <person name="Wu X.Y."/>
            <person name="Wu W.L."/>
            <person name="Chen Y.Y."/>
            <person name="Chang S.B."/>
            <person name="Sakamoto S."/>
            <person name="Ohme-Takagi M."/>
            <person name="Yagi M."/>
            <person name="Zeng S.J."/>
            <person name="Shen C.Y."/>
            <person name="Yeh C.M."/>
            <person name="Luo Y.B."/>
            <person name="Tsai W.C."/>
            <person name="Van de Peer Y."/>
            <person name="Liu Z.J."/>
        </authorList>
    </citation>
    <scope>NUCLEOTIDE SEQUENCE [LARGE SCALE GENOMIC DNA]</scope>
    <source>
        <strain evidence="2">cv. Shenzhen</strain>
        <tissue evidence="1">Stem</tissue>
    </source>
</reference>
<gene>
    <name evidence="1" type="ORF">AXF42_Ash018767</name>
</gene>
<keyword evidence="2" id="KW-1185">Reference proteome</keyword>
<proteinExistence type="predicted"/>
<organism evidence="1 2">
    <name type="scientific">Apostasia shenzhenica</name>
    <dbReference type="NCBI Taxonomy" id="1088818"/>
    <lineage>
        <taxon>Eukaryota</taxon>
        <taxon>Viridiplantae</taxon>
        <taxon>Streptophyta</taxon>
        <taxon>Embryophyta</taxon>
        <taxon>Tracheophyta</taxon>
        <taxon>Spermatophyta</taxon>
        <taxon>Magnoliopsida</taxon>
        <taxon>Liliopsida</taxon>
        <taxon>Asparagales</taxon>
        <taxon>Orchidaceae</taxon>
        <taxon>Apostasioideae</taxon>
        <taxon>Apostasia</taxon>
    </lineage>
</organism>
<evidence type="ECO:0000313" key="1">
    <source>
        <dbReference type="EMBL" id="PKA55860.1"/>
    </source>
</evidence>
<accession>A0A2I0AJY7</accession>
<dbReference type="AlphaFoldDB" id="A0A2I0AJY7"/>
<evidence type="ECO:0000313" key="2">
    <source>
        <dbReference type="Proteomes" id="UP000236161"/>
    </source>
</evidence>